<keyword evidence="1" id="KW-1185">Reference proteome</keyword>
<dbReference type="RefSeq" id="XP_035540825.1">
    <property type="nucleotide sequence ID" value="XM_035684932.1"/>
</dbReference>
<name>A0A2I4FKB8_JUGRE</name>
<evidence type="ECO:0000313" key="3">
    <source>
        <dbReference type="RefSeq" id="XP_035540825.1"/>
    </source>
</evidence>
<dbReference type="RefSeq" id="XP_035540824.1">
    <property type="nucleotide sequence ID" value="XM_035684931.1"/>
</dbReference>
<dbReference type="Gramene" id="Jr13_09490_p1">
    <property type="protein sequence ID" value="cds.Jr13_09490_p1"/>
    <property type="gene ID" value="Jr13_09490"/>
</dbReference>
<dbReference type="AlphaFoldDB" id="A0A2I4FKB8"/>
<reference evidence="2 3" key="1">
    <citation type="submission" date="2025-04" db="UniProtKB">
        <authorList>
            <consortium name="RefSeq"/>
        </authorList>
    </citation>
    <scope>IDENTIFICATION</scope>
    <source>
        <tissue evidence="2 3">Leaves</tissue>
    </source>
</reference>
<organism evidence="1 3">
    <name type="scientific">Juglans regia</name>
    <name type="common">English walnut</name>
    <dbReference type="NCBI Taxonomy" id="51240"/>
    <lineage>
        <taxon>Eukaryota</taxon>
        <taxon>Viridiplantae</taxon>
        <taxon>Streptophyta</taxon>
        <taxon>Embryophyta</taxon>
        <taxon>Tracheophyta</taxon>
        <taxon>Spermatophyta</taxon>
        <taxon>Magnoliopsida</taxon>
        <taxon>eudicotyledons</taxon>
        <taxon>Gunneridae</taxon>
        <taxon>Pentapetalae</taxon>
        <taxon>rosids</taxon>
        <taxon>fabids</taxon>
        <taxon>Fagales</taxon>
        <taxon>Juglandaceae</taxon>
        <taxon>Juglans</taxon>
    </lineage>
</organism>
<dbReference type="Proteomes" id="UP000235220">
    <property type="component" value="Chromosome 13"/>
</dbReference>
<dbReference type="OrthoDB" id="682663at2759"/>
<gene>
    <name evidence="2 3" type="primary">LOC108999647</name>
</gene>
<proteinExistence type="predicted"/>
<dbReference type="GeneID" id="108999647"/>
<dbReference type="KEGG" id="jre:108999647"/>
<accession>A0A2I4FKB8</accession>
<evidence type="ECO:0000313" key="1">
    <source>
        <dbReference type="Proteomes" id="UP000235220"/>
    </source>
</evidence>
<evidence type="ECO:0000313" key="2">
    <source>
        <dbReference type="RefSeq" id="XP_035540824.1"/>
    </source>
</evidence>
<sequence>METPTIKHPNLNQTAKVLDLPLKSHTNSHSHSPSFLQHNGFNSSELPISDIEMIAIQSMEYTSLKDLLPLSSLSPTNNSSWYDEIPIKNPLVKHAALAYLQPMSTPREAGDKGFFGRLREQYCSCEGGCLWWLGYVVSIIKEAFRERREILYYADDEGEEDEDDDDDDEKVD</sequence>
<protein>
    <submittedName>
        <fullName evidence="2 3">Uncharacterized protein LOC108999647</fullName>
    </submittedName>
</protein>
<dbReference type="PANTHER" id="PTHR34569">
    <property type="entry name" value="EXPRESSED PROTEIN"/>
    <property type="match status" value="1"/>
</dbReference>
<dbReference type="PANTHER" id="PTHR34569:SF12">
    <property type="entry name" value="TRANSMEMBRANE PROTEIN"/>
    <property type="match status" value="1"/>
</dbReference>